<dbReference type="EMBL" id="JBGMEH010000008">
    <property type="protein sequence ID" value="MFO3716575.1"/>
    <property type="molecule type" value="Genomic_DNA"/>
</dbReference>
<dbReference type="Pfam" id="PF06962">
    <property type="entry name" value="rRNA_methylase"/>
    <property type="match status" value="1"/>
</dbReference>
<dbReference type="SUPFAM" id="SSF53335">
    <property type="entry name" value="S-adenosyl-L-methionine-dependent methyltransferases"/>
    <property type="match status" value="1"/>
</dbReference>
<comment type="caution">
    <text evidence="1">The sequence shown here is derived from an EMBL/GenBank/DDBJ whole genome shotgun (WGS) entry which is preliminary data.</text>
</comment>
<dbReference type="RefSeq" id="WP_410033217.1">
    <property type="nucleotide sequence ID" value="NZ_JBGMEH010000008.1"/>
</dbReference>
<evidence type="ECO:0000313" key="1">
    <source>
        <dbReference type="EMBL" id="MFO3716575.1"/>
    </source>
</evidence>
<reference evidence="1 2" key="1">
    <citation type="journal article" date="2025" name="Anaerobe">
        <title>Description of Anaerococcus kampingiae sp. nov., Anaerococcus groningensis sp. nov., Anaerococcus martiniensis sp. nov., and Anaerococcus cruorum sp. nov., isolated from human clinical specimens.</title>
        <authorList>
            <person name="Boiten K.E."/>
            <person name="Meijer J."/>
            <person name="van Wezel E.M."/>
            <person name="Veloo A.C.M."/>
        </authorList>
    </citation>
    <scope>NUCLEOTIDE SEQUENCE [LARGE SCALE GENOMIC DNA]</scope>
    <source>
        <strain evidence="1 2">ENR1039</strain>
    </source>
</reference>
<gene>
    <name evidence="1" type="ORF">ACCQ40_07375</name>
</gene>
<dbReference type="GO" id="GO:0032259">
    <property type="term" value="P:methylation"/>
    <property type="evidence" value="ECO:0007669"/>
    <property type="project" value="UniProtKB-KW"/>
</dbReference>
<dbReference type="PANTHER" id="PTHR35276:SF1">
    <property type="entry name" value="TRNA (MNM(5)S(2)U34)-METHYLTRANSFERASE, CHLOROPLASTIC"/>
    <property type="match status" value="1"/>
</dbReference>
<keyword evidence="1" id="KW-0808">Transferase</keyword>
<dbReference type="GO" id="GO:0008168">
    <property type="term" value="F:methyltransferase activity"/>
    <property type="evidence" value="ECO:0007669"/>
    <property type="project" value="UniProtKB-KW"/>
</dbReference>
<organism evidence="1 2">
    <name type="scientific">Anaerococcus cruorum</name>
    <dbReference type="NCBI Taxonomy" id="3115617"/>
    <lineage>
        <taxon>Bacteria</taxon>
        <taxon>Bacillati</taxon>
        <taxon>Bacillota</taxon>
        <taxon>Tissierellia</taxon>
        <taxon>Tissierellales</taxon>
        <taxon>Peptoniphilaceae</taxon>
        <taxon>Anaerococcus</taxon>
    </lineage>
</organism>
<proteinExistence type="predicted"/>
<dbReference type="Gene3D" id="3.40.50.150">
    <property type="entry name" value="Vaccinia Virus protein VP39"/>
    <property type="match status" value="1"/>
</dbReference>
<protein>
    <submittedName>
        <fullName evidence="1">Class I SAM-dependent methyltransferase</fullName>
        <ecNumber evidence="1">2.1.1.-</ecNumber>
    </submittedName>
</protein>
<accession>A0ABW9MXT6</accession>
<name>A0ABW9MXT6_9FIRM</name>
<dbReference type="PANTHER" id="PTHR35276">
    <property type="entry name" value="S-ADENOSYL-L-METHIONINE-DEPENDENT METHYLTRANSFERASES SUPERFAMILY PROTEIN"/>
    <property type="match status" value="1"/>
</dbReference>
<dbReference type="Proteomes" id="UP001638015">
    <property type="component" value="Unassembled WGS sequence"/>
</dbReference>
<dbReference type="InterPro" id="IPR010719">
    <property type="entry name" value="MnmM_MeTrfase"/>
</dbReference>
<evidence type="ECO:0000313" key="2">
    <source>
        <dbReference type="Proteomes" id="UP001638015"/>
    </source>
</evidence>
<dbReference type="InterPro" id="IPR029063">
    <property type="entry name" value="SAM-dependent_MTases_sf"/>
</dbReference>
<keyword evidence="2" id="KW-1185">Reference proteome</keyword>
<keyword evidence="1" id="KW-0489">Methyltransferase</keyword>
<sequence>MIDHATEIIKELFLREKDINIAVDMTAGNGHDSKFILDKLKPKKLFAFDIQKMAQESTKNLLGDKENFTFILDSHANIDKYIKQKVDLVIFNLGYLPKGDKNITTTWDSTITAIKKSLEILSPRGKIFITVYPGHPAGELESEKITEFSANLDYKKYTVLKMNFVNKINNPPYVLVVGHKN</sequence>
<dbReference type="EC" id="2.1.1.-" evidence="1"/>